<dbReference type="EMBL" id="QRDZ01000001">
    <property type="protein sequence ID" value="RED89174.1"/>
    <property type="molecule type" value="Genomic_DNA"/>
</dbReference>
<organism evidence="2 3">
    <name type="scientific">Cohnella phaseoli</name>
    <dbReference type="NCBI Taxonomy" id="456490"/>
    <lineage>
        <taxon>Bacteria</taxon>
        <taxon>Bacillati</taxon>
        <taxon>Bacillota</taxon>
        <taxon>Bacilli</taxon>
        <taxon>Bacillales</taxon>
        <taxon>Paenibacillaceae</taxon>
        <taxon>Cohnella</taxon>
    </lineage>
</organism>
<sequence>MHFLFLPTIKSNESLISYLNRIANVNHYLNSYQITDALKMNHNTVRTNHFTSSEITLLSKLIDMPSKKAVSMTSNYFEMLMGKQLSNKMVLKSKFKFCPLCITKDSIYQISWFLRSITICTKHQVVLCDHCKVCGSNVSVESIMANSCKYCDHAYSSKITTKDESKEWANHKVFDCADTGVTRFMGYNMTFKNIHQLLYSSTLFLEGCPSPLIPDQVLRIFHNRRSGMRDNVSYYNAIKSFFWMYDQFPSNFYRILDYQLKLPAKSMYYRTREFEKLFGEEAFNWIKSAYEYFWLTKLDEGRVRKDMSVFKNNTSLLEQRGFIRKEEAKNYFSNEKLISLVEENLLILKENNKKYLVDKKSLNKHLDSTCRFVSKVKCSQLLGLNTAIVYDLIEAGILHEDSIGGAYSKLIRKDEIDHLLGKCLATIDKIDERWIPFRKALRKYNTVGLSAIFLIKKILVGKLVAVNLNTIGSFKSCYVDRNQLLLIIKEMKERRSVEKGLYREEIMKILKIGEKAVASLESSGQLKPKQIVQLKGGRKRYLYDWEKIMEIAQRNKYASNAS</sequence>
<reference evidence="2 3" key="1">
    <citation type="submission" date="2018-07" db="EMBL/GenBank/DDBJ databases">
        <title>Genomic Encyclopedia of Type Strains, Phase III (KMG-III): the genomes of soil and plant-associated and newly described type strains.</title>
        <authorList>
            <person name="Whitman W."/>
        </authorList>
    </citation>
    <scope>NUCLEOTIDE SEQUENCE [LARGE SCALE GENOMIC DNA]</scope>
    <source>
        <strain evidence="2 3">CECT 7287</strain>
    </source>
</reference>
<accession>A0A3D9KS03</accession>
<dbReference type="RefSeq" id="WP_116058635.1">
    <property type="nucleotide sequence ID" value="NZ_QRDZ01000001.1"/>
</dbReference>
<dbReference type="AlphaFoldDB" id="A0A3D9KS03"/>
<comment type="caution">
    <text evidence="2">The sequence shown here is derived from an EMBL/GenBank/DDBJ whole genome shotgun (WGS) entry which is preliminary data.</text>
</comment>
<evidence type="ECO:0000313" key="2">
    <source>
        <dbReference type="EMBL" id="RED89174.1"/>
    </source>
</evidence>
<dbReference type="Proteomes" id="UP000256977">
    <property type="component" value="Unassembled WGS sequence"/>
</dbReference>
<keyword evidence="3" id="KW-1185">Reference proteome</keyword>
<dbReference type="Pfam" id="PF06527">
    <property type="entry name" value="TniQ"/>
    <property type="match status" value="1"/>
</dbReference>
<dbReference type="OrthoDB" id="2533483at2"/>
<protein>
    <submittedName>
        <fullName evidence="2">TniQ protein</fullName>
    </submittedName>
</protein>
<evidence type="ECO:0000313" key="3">
    <source>
        <dbReference type="Proteomes" id="UP000256977"/>
    </source>
</evidence>
<gene>
    <name evidence="2" type="ORF">DFP98_101145</name>
</gene>
<evidence type="ECO:0000259" key="1">
    <source>
        <dbReference type="Pfam" id="PF06527"/>
    </source>
</evidence>
<dbReference type="InterPro" id="IPR009492">
    <property type="entry name" value="TniQ"/>
</dbReference>
<feature type="domain" description="TniQ" evidence="1">
    <location>
        <begin position="7"/>
        <end position="127"/>
    </location>
</feature>
<proteinExistence type="predicted"/>
<name>A0A3D9KS03_9BACL</name>